<dbReference type="Proteomes" id="UP000004358">
    <property type="component" value="Unassembled WGS sequence"/>
</dbReference>
<dbReference type="Gene3D" id="3.30.700.10">
    <property type="entry name" value="Glycoprotein, Type 4 Pilin"/>
    <property type="match status" value="1"/>
</dbReference>
<dbReference type="Pfam" id="PF07963">
    <property type="entry name" value="N_methyl"/>
    <property type="match status" value="1"/>
</dbReference>
<evidence type="ECO:0000256" key="1">
    <source>
        <dbReference type="SAM" id="Phobius"/>
    </source>
</evidence>
<keyword evidence="1" id="KW-0812">Transmembrane</keyword>
<dbReference type="InterPro" id="IPR045584">
    <property type="entry name" value="Pilin-like"/>
</dbReference>
<proteinExistence type="predicted"/>
<evidence type="ECO:0000259" key="2">
    <source>
        <dbReference type="Pfam" id="PF07596"/>
    </source>
</evidence>
<dbReference type="NCBIfam" id="TIGR04294">
    <property type="entry name" value="pre_pil_HX9DG"/>
    <property type="match status" value="1"/>
</dbReference>
<dbReference type="STRING" id="314230.DSM3645_07785"/>
<feature type="domain" description="DUF1559" evidence="2">
    <location>
        <begin position="37"/>
        <end position="279"/>
    </location>
</feature>
<dbReference type="OrthoDB" id="255848at2"/>
<dbReference type="NCBIfam" id="TIGR02532">
    <property type="entry name" value="IV_pilin_GFxxxE"/>
    <property type="match status" value="1"/>
</dbReference>
<dbReference type="PANTHER" id="PTHR30093">
    <property type="entry name" value="GENERAL SECRETION PATHWAY PROTEIN G"/>
    <property type="match status" value="1"/>
</dbReference>
<dbReference type="HOGENOM" id="CLU_041661_0_0_0"/>
<keyword evidence="1" id="KW-0472">Membrane</keyword>
<protein>
    <recommendedName>
        <fullName evidence="2">DUF1559 domain-containing protein</fullName>
    </recommendedName>
</protein>
<dbReference type="InterPro" id="IPR027558">
    <property type="entry name" value="Pre_pil_HX9DG_C"/>
</dbReference>
<comment type="caution">
    <text evidence="3">The sequence shown here is derived from an EMBL/GenBank/DDBJ whole genome shotgun (WGS) entry which is preliminary data.</text>
</comment>
<dbReference type="InterPro" id="IPR012902">
    <property type="entry name" value="N_methyl_site"/>
</dbReference>
<sequence length="298" mass="32531">MFAPRRDRSRIGFTLVELLVVIAIIGVLIALLLPAVQQAREAARRMSCSNNLKQIGLAMHNHHDTFGNLPNGRVDLRQTWLVDILPFAEQQVLFDKWDLTKQYYDSANQLARETPFSAYFCPSRRSPEELSDGDVRDNSSPEVVVNGALADYAANAGTTGTDYWTSTSFNGVFYRLQGDPSSSGNRGGLAFRDITDGLSNTFLIGEKHVHIDHFGEKGYGDSGAYDGDHGSSVRKAGTGNALVRTIRDTSGGLFGSYHPGICQFVFGDGSVRNINVTINTTTLGNMAARNDGQVITFD</sequence>
<dbReference type="Pfam" id="PF07596">
    <property type="entry name" value="SBP_bac_10"/>
    <property type="match status" value="1"/>
</dbReference>
<keyword evidence="1" id="KW-1133">Transmembrane helix</keyword>
<evidence type="ECO:0000313" key="3">
    <source>
        <dbReference type="EMBL" id="EAQ78676.1"/>
    </source>
</evidence>
<dbReference type="eggNOG" id="COG2165">
    <property type="taxonomic scope" value="Bacteria"/>
</dbReference>
<name>A3ZXW7_9BACT</name>
<dbReference type="EMBL" id="AANZ01000019">
    <property type="protein sequence ID" value="EAQ78676.1"/>
    <property type="molecule type" value="Genomic_DNA"/>
</dbReference>
<reference evidence="3 4" key="1">
    <citation type="submission" date="2006-02" db="EMBL/GenBank/DDBJ databases">
        <authorList>
            <person name="Amann R."/>
            <person name="Ferriera S."/>
            <person name="Johnson J."/>
            <person name="Kravitz S."/>
            <person name="Halpern A."/>
            <person name="Remington K."/>
            <person name="Beeson K."/>
            <person name="Tran B."/>
            <person name="Rogers Y.-H."/>
            <person name="Friedman R."/>
            <person name="Venter J.C."/>
        </authorList>
    </citation>
    <scope>NUCLEOTIDE SEQUENCE [LARGE SCALE GENOMIC DNA]</scope>
    <source>
        <strain evidence="3 4">DSM 3645</strain>
    </source>
</reference>
<dbReference type="PANTHER" id="PTHR30093:SF2">
    <property type="entry name" value="TYPE II SECRETION SYSTEM PROTEIN H"/>
    <property type="match status" value="1"/>
</dbReference>
<evidence type="ECO:0000313" key="4">
    <source>
        <dbReference type="Proteomes" id="UP000004358"/>
    </source>
</evidence>
<accession>A3ZXW7</accession>
<gene>
    <name evidence="3" type="ORF">DSM3645_07785</name>
</gene>
<dbReference type="RefSeq" id="WP_002655153.1">
    <property type="nucleotide sequence ID" value="NZ_CH672377.1"/>
</dbReference>
<dbReference type="InterPro" id="IPR011453">
    <property type="entry name" value="DUF1559"/>
</dbReference>
<feature type="transmembrane region" description="Helical" evidence="1">
    <location>
        <begin position="12"/>
        <end position="36"/>
    </location>
</feature>
<dbReference type="AlphaFoldDB" id="A3ZXW7"/>
<dbReference type="SUPFAM" id="SSF54523">
    <property type="entry name" value="Pili subunits"/>
    <property type="match status" value="1"/>
</dbReference>
<organism evidence="3 4">
    <name type="scientific">Blastopirellula marina DSM 3645</name>
    <dbReference type="NCBI Taxonomy" id="314230"/>
    <lineage>
        <taxon>Bacteria</taxon>
        <taxon>Pseudomonadati</taxon>
        <taxon>Planctomycetota</taxon>
        <taxon>Planctomycetia</taxon>
        <taxon>Pirellulales</taxon>
        <taxon>Pirellulaceae</taxon>
        <taxon>Blastopirellula</taxon>
    </lineage>
</organism>